<evidence type="ECO:0000256" key="2">
    <source>
        <dbReference type="ARBA" id="ARBA00004940"/>
    </source>
</evidence>
<comment type="catalytic activity">
    <reaction evidence="11 12">
        <text>L-histidinol + 2 NAD(+) + H2O = L-histidine + 2 NADH + 3 H(+)</text>
        <dbReference type="Rhea" id="RHEA:20641"/>
        <dbReference type="ChEBI" id="CHEBI:15377"/>
        <dbReference type="ChEBI" id="CHEBI:15378"/>
        <dbReference type="ChEBI" id="CHEBI:57540"/>
        <dbReference type="ChEBI" id="CHEBI:57595"/>
        <dbReference type="ChEBI" id="CHEBI:57699"/>
        <dbReference type="ChEBI" id="CHEBI:57945"/>
        <dbReference type="EC" id="1.1.1.23"/>
    </reaction>
</comment>
<dbReference type="Pfam" id="PF00815">
    <property type="entry name" value="Histidinol_dh"/>
    <property type="match status" value="1"/>
</dbReference>
<keyword evidence="10 12" id="KW-0368">Histidine biosynthesis</keyword>
<dbReference type="Gene3D" id="1.20.5.1300">
    <property type="match status" value="1"/>
</dbReference>
<gene>
    <name evidence="12 15" type="primary">hisD</name>
    <name evidence="15" type="ORF">GCM10009665_13590</name>
</gene>
<keyword evidence="6 12" id="KW-0479">Metal-binding</keyword>
<evidence type="ECO:0000256" key="8">
    <source>
        <dbReference type="ARBA" id="ARBA00023002"/>
    </source>
</evidence>
<dbReference type="PIRSF" id="PIRSF000099">
    <property type="entry name" value="Histidinol_dh"/>
    <property type="match status" value="1"/>
</dbReference>
<dbReference type="InterPro" id="IPR016161">
    <property type="entry name" value="Ald_DH/histidinol_DH"/>
</dbReference>
<dbReference type="RefSeq" id="WP_344440301.1">
    <property type="nucleotide sequence ID" value="NZ_BAAALF010000014.1"/>
</dbReference>
<sequence>MISRIDLRGSLEDPRDLLPRAEFDVEAALEKVRPICEDVRHRGVAALVELTERFDGVRLGSTRVPEAEISAALETLDPKVRAALEESIRRARLVHHEQRRTDHTTQVVPGGSVTERWVPVDRVGLYVPGGLAVYPSSVVMNVVPAQEAGVPGIAVTSPPQKDHGGRVHPTILAACALLGVREVYAVGGAQAIAMFAYGTEECAPVNLVTGPGNIYVAAAKRLLKGRIGIDAEAGPTEIAVLADDSAVPAEVAADLISQAEHDPMAASVLVTDSLALADAVEVELERQVAETKHRERVTEALTGRQSGTVLVDDLEQGLRVVNAYAAEHLEIQTRDAAAVAARVRNAGAIFVGRYAPVSLGDYAAGSNHVLPTGGCACHSSGLSVQSFLRGIHVIDYDRRALAEVAAHVVNLANAEDLPGHGDAVRARFAEGELDLHSDWTVPDA</sequence>
<dbReference type="PROSITE" id="PS00611">
    <property type="entry name" value="HISOL_DEHYDROGENASE"/>
    <property type="match status" value="1"/>
</dbReference>
<dbReference type="PANTHER" id="PTHR21256:SF2">
    <property type="entry name" value="HISTIDINE BIOSYNTHESIS TRIFUNCTIONAL PROTEIN"/>
    <property type="match status" value="1"/>
</dbReference>
<evidence type="ECO:0000256" key="4">
    <source>
        <dbReference type="ARBA" id="ARBA00012965"/>
    </source>
</evidence>
<evidence type="ECO:0000256" key="9">
    <source>
        <dbReference type="ARBA" id="ARBA00023027"/>
    </source>
</evidence>
<dbReference type="InterPro" id="IPR001692">
    <property type="entry name" value="Histidinol_DH_CS"/>
</dbReference>
<comment type="cofactor">
    <cofactor evidence="12">
        <name>Zn(2+)</name>
        <dbReference type="ChEBI" id="CHEBI:29105"/>
    </cofactor>
    <text evidence="12">Binds 1 zinc ion per subunit.</text>
</comment>
<dbReference type="EC" id="1.1.1.23" evidence="4 12"/>
<accession>A0ABN1VVD2</accession>
<feature type="binding site" evidence="12">
    <location>
        <position position="420"/>
    </location>
    <ligand>
        <name>Zn(2+)</name>
        <dbReference type="ChEBI" id="CHEBI:29105"/>
    </ligand>
</feature>
<dbReference type="CDD" id="cd06572">
    <property type="entry name" value="Histidinol_dh"/>
    <property type="match status" value="1"/>
</dbReference>
<dbReference type="EMBL" id="BAAALF010000014">
    <property type="protein sequence ID" value="GAA1224646.1"/>
    <property type="molecule type" value="Genomic_DNA"/>
</dbReference>
<dbReference type="NCBIfam" id="TIGR00069">
    <property type="entry name" value="hisD"/>
    <property type="match status" value="1"/>
</dbReference>
<comment type="function">
    <text evidence="1 12">Catalyzes the sequential NAD-dependent oxidations of L-histidinol to L-histidinaldehyde and then to L-histidine.</text>
</comment>
<evidence type="ECO:0000256" key="12">
    <source>
        <dbReference type="HAMAP-Rule" id="MF_01024"/>
    </source>
</evidence>
<dbReference type="HAMAP" id="MF_01024">
    <property type="entry name" value="HisD"/>
    <property type="match status" value="1"/>
</dbReference>
<feature type="binding site" evidence="12">
    <location>
        <position position="236"/>
    </location>
    <ligand>
        <name>substrate</name>
    </ligand>
</feature>
<keyword evidence="7 12" id="KW-0862">Zinc</keyword>
<evidence type="ECO:0000256" key="13">
    <source>
        <dbReference type="PIRNR" id="PIRNR000099"/>
    </source>
</evidence>
<evidence type="ECO:0000313" key="15">
    <source>
        <dbReference type="EMBL" id="GAA1224646.1"/>
    </source>
</evidence>
<evidence type="ECO:0000256" key="11">
    <source>
        <dbReference type="ARBA" id="ARBA00049489"/>
    </source>
</evidence>
<feature type="binding site" evidence="12">
    <location>
        <position position="420"/>
    </location>
    <ligand>
        <name>substrate</name>
    </ligand>
</feature>
<protein>
    <recommendedName>
        <fullName evidence="5 12">Histidinol dehydrogenase</fullName>
        <shortName evidence="12">HDH</shortName>
        <ecNumber evidence="4 12">1.1.1.23</ecNumber>
    </recommendedName>
</protein>
<feature type="active site" description="Proton acceptor" evidence="12">
    <location>
        <position position="327"/>
    </location>
</feature>
<comment type="pathway">
    <text evidence="2 12">Amino-acid biosynthesis; L-histidine biosynthesis; L-histidine from 5-phospho-alpha-D-ribose 1-diphosphate: step 9/9.</text>
</comment>
<feature type="binding site" evidence="12">
    <location>
        <position position="415"/>
    </location>
    <ligand>
        <name>substrate</name>
    </ligand>
</feature>
<reference evidence="15 16" key="1">
    <citation type="journal article" date="2019" name="Int. J. Syst. Evol. Microbiol.">
        <title>The Global Catalogue of Microorganisms (GCM) 10K type strain sequencing project: providing services to taxonomists for standard genome sequencing and annotation.</title>
        <authorList>
            <consortium name="The Broad Institute Genomics Platform"/>
            <consortium name="The Broad Institute Genome Sequencing Center for Infectious Disease"/>
            <person name="Wu L."/>
            <person name="Ma J."/>
        </authorList>
    </citation>
    <scope>NUCLEOTIDE SEQUENCE [LARGE SCALE GENOMIC DNA]</scope>
    <source>
        <strain evidence="15 16">JCM 13004</strain>
    </source>
</reference>
<comment type="similarity">
    <text evidence="3 12 13 14">Belongs to the histidinol dehydrogenase family.</text>
</comment>
<proteinExistence type="inferred from homology"/>
<feature type="binding site" evidence="12">
    <location>
        <position position="261"/>
    </location>
    <ligand>
        <name>substrate</name>
    </ligand>
</feature>
<evidence type="ECO:0000256" key="5">
    <source>
        <dbReference type="ARBA" id="ARBA00016531"/>
    </source>
</evidence>
<evidence type="ECO:0000256" key="7">
    <source>
        <dbReference type="ARBA" id="ARBA00022833"/>
    </source>
</evidence>
<keyword evidence="9 12" id="KW-0520">NAD</keyword>
<feature type="binding site" evidence="12">
    <location>
        <position position="258"/>
    </location>
    <ligand>
        <name>Zn(2+)</name>
        <dbReference type="ChEBI" id="CHEBI:29105"/>
    </ligand>
</feature>
<organism evidence="15 16">
    <name type="scientific">Kitasatospora nipponensis</name>
    <dbReference type="NCBI Taxonomy" id="258049"/>
    <lineage>
        <taxon>Bacteria</taxon>
        <taxon>Bacillati</taxon>
        <taxon>Actinomycetota</taxon>
        <taxon>Actinomycetes</taxon>
        <taxon>Kitasatosporales</taxon>
        <taxon>Streptomycetaceae</taxon>
        <taxon>Kitasatospora</taxon>
    </lineage>
</organism>
<dbReference type="SUPFAM" id="SSF53720">
    <property type="entry name" value="ALDH-like"/>
    <property type="match status" value="1"/>
</dbReference>
<evidence type="ECO:0000256" key="6">
    <source>
        <dbReference type="ARBA" id="ARBA00022723"/>
    </source>
</evidence>
<dbReference type="Proteomes" id="UP001500037">
    <property type="component" value="Unassembled WGS sequence"/>
</dbReference>
<feature type="binding site" evidence="12">
    <location>
        <position position="361"/>
    </location>
    <ligand>
        <name>Zn(2+)</name>
        <dbReference type="ChEBI" id="CHEBI:29105"/>
    </ligand>
</feature>
<evidence type="ECO:0000256" key="1">
    <source>
        <dbReference type="ARBA" id="ARBA00003850"/>
    </source>
</evidence>
<keyword evidence="8 12" id="KW-0560">Oxidoreductase</keyword>
<feature type="binding site" evidence="12">
    <location>
        <position position="258"/>
    </location>
    <ligand>
        <name>substrate</name>
    </ligand>
</feature>
<dbReference type="PRINTS" id="PR00083">
    <property type="entry name" value="HOLDHDRGNASE"/>
</dbReference>
<feature type="binding site" evidence="12">
    <location>
        <position position="328"/>
    </location>
    <ligand>
        <name>substrate</name>
    </ligand>
</feature>
<comment type="caution">
    <text evidence="15">The sequence shown here is derived from an EMBL/GenBank/DDBJ whole genome shotgun (WGS) entry which is preliminary data.</text>
</comment>
<keyword evidence="16" id="KW-1185">Reference proteome</keyword>
<evidence type="ECO:0000256" key="3">
    <source>
        <dbReference type="ARBA" id="ARBA00010178"/>
    </source>
</evidence>
<name>A0ABN1VVD2_9ACTN</name>
<feature type="active site" description="Proton acceptor" evidence="12">
    <location>
        <position position="328"/>
    </location>
</feature>
<feature type="binding site" evidence="12">
    <location>
        <position position="126"/>
    </location>
    <ligand>
        <name>NAD(+)</name>
        <dbReference type="ChEBI" id="CHEBI:57540"/>
    </ligand>
</feature>
<dbReference type="InterPro" id="IPR012131">
    <property type="entry name" value="Hstdl_DH"/>
</dbReference>
<dbReference type="PANTHER" id="PTHR21256">
    <property type="entry name" value="HISTIDINOL DEHYDROGENASE HDH"/>
    <property type="match status" value="1"/>
</dbReference>
<feature type="binding site" evidence="12">
    <location>
        <position position="213"/>
    </location>
    <ligand>
        <name>NAD(+)</name>
        <dbReference type="ChEBI" id="CHEBI:57540"/>
    </ligand>
</feature>
<evidence type="ECO:0000256" key="10">
    <source>
        <dbReference type="ARBA" id="ARBA00023102"/>
    </source>
</evidence>
<dbReference type="Gene3D" id="3.40.50.1980">
    <property type="entry name" value="Nitrogenase molybdenum iron protein domain"/>
    <property type="match status" value="2"/>
</dbReference>
<feature type="binding site" evidence="12">
    <location>
        <position position="190"/>
    </location>
    <ligand>
        <name>NAD(+)</name>
        <dbReference type="ChEBI" id="CHEBI:57540"/>
    </ligand>
</feature>
<keyword evidence="12" id="KW-0028">Amino-acid biosynthesis</keyword>
<feature type="binding site" evidence="12">
    <location>
        <position position="361"/>
    </location>
    <ligand>
        <name>substrate</name>
    </ligand>
</feature>
<evidence type="ECO:0000313" key="16">
    <source>
        <dbReference type="Proteomes" id="UP001500037"/>
    </source>
</evidence>
<evidence type="ECO:0000256" key="14">
    <source>
        <dbReference type="RuleBase" id="RU004175"/>
    </source>
</evidence>
<dbReference type="InterPro" id="IPR022695">
    <property type="entry name" value="Histidinol_DH_monofunct"/>
</dbReference>
<feature type="binding site" evidence="12">
    <location>
        <position position="261"/>
    </location>
    <ligand>
        <name>Zn(2+)</name>
        <dbReference type="ChEBI" id="CHEBI:29105"/>
    </ligand>
</feature>